<evidence type="ECO:0000313" key="2">
    <source>
        <dbReference type="EMBL" id="KAL0562522.1"/>
    </source>
</evidence>
<accession>A0ABR3EI20</accession>
<keyword evidence="3" id="KW-1185">Reference proteome</keyword>
<dbReference type="GO" id="GO:0004843">
    <property type="term" value="F:cysteine-type deubiquitinase activity"/>
    <property type="evidence" value="ECO:0007669"/>
    <property type="project" value="UniProtKB-EC"/>
</dbReference>
<reference evidence="2 3" key="1">
    <citation type="submission" date="2024-02" db="EMBL/GenBank/DDBJ databases">
        <title>A draft genome for the cacao thread blight pathogen Marasmius crinis-equi.</title>
        <authorList>
            <person name="Cohen S.P."/>
            <person name="Baruah I.K."/>
            <person name="Amoako-Attah I."/>
            <person name="Bukari Y."/>
            <person name="Meinhardt L.W."/>
            <person name="Bailey B.A."/>
        </authorList>
    </citation>
    <scope>NUCLEOTIDE SEQUENCE [LARGE SCALE GENOMIC DNA]</scope>
    <source>
        <strain evidence="2 3">GH-76</strain>
    </source>
</reference>
<protein>
    <submittedName>
        <fullName evidence="2">Ubiquitin-specific protease ubp1</fullName>
        <ecNumber evidence="2">3.4.19.12</ecNumber>
    </submittedName>
</protein>
<evidence type="ECO:0000313" key="3">
    <source>
        <dbReference type="Proteomes" id="UP001465976"/>
    </source>
</evidence>
<feature type="compositionally biased region" description="Low complexity" evidence="1">
    <location>
        <begin position="142"/>
        <end position="153"/>
    </location>
</feature>
<sequence length="153" mass="15390">MLYYERAIILPYPSEAVNSALNGSAKYDSPYAARNVVNGGYQGVGVGVGTPLDSEETLKPETMTTMSSISVNTDASVGSLVGSVGSVKEKMLASQLVGSWGSSSLSGSPPVLGARVIRSVAAGRGKRSASAAPSLNGSIALSTSPSSTGSSML</sequence>
<organism evidence="2 3">
    <name type="scientific">Marasmius crinis-equi</name>
    <dbReference type="NCBI Taxonomy" id="585013"/>
    <lineage>
        <taxon>Eukaryota</taxon>
        <taxon>Fungi</taxon>
        <taxon>Dikarya</taxon>
        <taxon>Basidiomycota</taxon>
        <taxon>Agaricomycotina</taxon>
        <taxon>Agaricomycetes</taxon>
        <taxon>Agaricomycetidae</taxon>
        <taxon>Agaricales</taxon>
        <taxon>Marasmiineae</taxon>
        <taxon>Marasmiaceae</taxon>
        <taxon>Marasmius</taxon>
    </lineage>
</organism>
<name>A0ABR3EI20_9AGAR</name>
<comment type="caution">
    <text evidence="2">The sequence shown here is derived from an EMBL/GenBank/DDBJ whole genome shotgun (WGS) entry which is preliminary data.</text>
</comment>
<gene>
    <name evidence="2" type="primary">UBP1_3</name>
    <name evidence="2" type="ORF">V5O48_019565</name>
</gene>
<dbReference type="Proteomes" id="UP001465976">
    <property type="component" value="Unassembled WGS sequence"/>
</dbReference>
<dbReference type="EMBL" id="JBAHYK010005368">
    <property type="protein sequence ID" value="KAL0562522.1"/>
    <property type="molecule type" value="Genomic_DNA"/>
</dbReference>
<dbReference type="GO" id="GO:0006508">
    <property type="term" value="P:proteolysis"/>
    <property type="evidence" value="ECO:0007669"/>
    <property type="project" value="UniProtKB-KW"/>
</dbReference>
<proteinExistence type="predicted"/>
<feature type="non-terminal residue" evidence="2">
    <location>
        <position position="153"/>
    </location>
</feature>
<evidence type="ECO:0000256" key="1">
    <source>
        <dbReference type="SAM" id="MobiDB-lite"/>
    </source>
</evidence>
<feature type="region of interest" description="Disordered" evidence="1">
    <location>
        <begin position="128"/>
        <end position="153"/>
    </location>
</feature>
<dbReference type="EC" id="3.4.19.12" evidence="2"/>
<keyword evidence="2" id="KW-0645">Protease</keyword>
<keyword evidence="2" id="KW-0378">Hydrolase</keyword>